<dbReference type="InterPro" id="IPR048641">
    <property type="entry name" value="RlmN_N"/>
</dbReference>
<evidence type="ECO:0000313" key="17">
    <source>
        <dbReference type="Proteomes" id="UP000017148"/>
    </source>
</evidence>
<dbReference type="InterPro" id="IPR013785">
    <property type="entry name" value="Aldolase_TIM"/>
</dbReference>
<comment type="caution">
    <text evidence="16">The sequence shown here is derived from an EMBL/GenBank/DDBJ whole genome shotgun (WGS) entry which is preliminary data.</text>
</comment>
<evidence type="ECO:0000256" key="11">
    <source>
        <dbReference type="ARBA" id="ARBA00023004"/>
    </source>
</evidence>
<dbReference type="PATRIC" id="fig|1313304.3.peg.1436"/>
<dbReference type="NCBIfam" id="TIGR00048">
    <property type="entry name" value="rRNA_mod_RlmN"/>
    <property type="match status" value="1"/>
</dbReference>
<dbReference type="SFLD" id="SFLDS00029">
    <property type="entry name" value="Radical_SAM"/>
    <property type="match status" value="1"/>
</dbReference>
<name>U7DB49_9BACT</name>
<feature type="binding site" evidence="14">
    <location>
        <position position="120"/>
    </location>
    <ligand>
        <name>[4Fe-4S] cluster</name>
        <dbReference type="ChEBI" id="CHEBI:49883"/>
        <note>4Fe-4S-S-AdoMet</note>
    </ligand>
</feature>
<dbReference type="GO" id="GO:0030488">
    <property type="term" value="P:tRNA methylation"/>
    <property type="evidence" value="ECO:0007669"/>
    <property type="project" value="UniProtKB-UniRule"/>
</dbReference>
<dbReference type="GO" id="GO:0070040">
    <property type="term" value="F:rRNA (adenine(2503)-C2-)-methyltransferase activity"/>
    <property type="evidence" value="ECO:0007669"/>
    <property type="project" value="UniProtKB-UniRule"/>
</dbReference>
<dbReference type="GO" id="GO:0046872">
    <property type="term" value="F:metal ion binding"/>
    <property type="evidence" value="ECO:0007669"/>
    <property type="project" value="UniProtKB-KW"/>
</dbReference>
<dbReference type="InterPro" id="IPR058240">
    <property type="entry name" value="rSAM_sf"/>
</dbReference>
<dbReference type="STRING" id="1313304.CALK_1504"/>
<comment type="subcellular location">
    <subcellularLocation>
        <location evidence="1 14">Cytoplasm</location>
    </subcellularLocation>
</comment>
<keyword evidence="6 14" id="KW-0489">Methyltransferase</keyword>
<gene>
    <name evidence="14" type="primary">rlmN</name>
    <name evidence="16" type="ORF">CALK_1504</name>
</gene>
<dbReference type="InterPro" id="IPR040072">
    <property type="entry name" value="Methyltransferase_A"/>
</dbReference>
<dbReference type="EMBL" id="ASJR01000011">
    <property type="protein sequence ID" value="ERP31640.1"/>
    <property type="molecule type" value="Genomic_DNA"/>
</dbReference>
<feature type="binding site" evidence="14">
    <location>
        <position position="193"/>
    </location>
    <ligand>
        <name>S-adenosyl-L-methionine</name>
        <dbReference type="ChEBI" id="CHEBI:59789"/>
    </ligand>
</feature>
<evidence type="ECO:0000256" key="10">
    <source>
        <dbReference type="ARBA" id="ARBA00022723"/>
    </source>
</evidence>
<feature type="binding site" evidence="14">
    <location>
        <begin position="161"/>
        <end position="162"/>
    </location>
    <ligand>
        <name>S-adenosyl-L-methionine</name>
        <dbReference type="ChEBI" id="CHEBI:59789"/>
    </ligand>
</feature>
<dbReference type="SFLD" id="SFLDF00275">
    <property type="entry name" value="adenosine_C2_methyltransferase"/>
    <property type="match status" value="1"/>
</dbReference>
<comment type="cofactor">
    <cofactor evidence="14">
        <name>[4Fe-4S] cluster</name>
        <dbReference type="ChEBI" id="CHEBI:49883"/>
    </cofactor>
    <text evidence="14">Binds 1 [4Fe-4S] cluster. The cluster is coordinated with 3 cysteines and an exchangeable S-adenosyl-L-methionine.</text>
</comment>
<evidence type="ECO:0000256" key="13">
    <source>
        <dbReference type="ARBA" id="ARBA00023157"/>
    </source>
</evidence>
<dbReference type="OrthoDB" id="9793973at2"/>
<keyword evidence="4 14" id="KW-0963">Cytoplasm</keyword>
<evidence type="ECO:0000256" key="7">
    <source>
        <dbReference type="ARBA" id="ARBA00022679"/>
    </source>
</evidence>
<evidence type="ECO:0000256" key="1">
    <source>
        <dbReference type="ARBA" id="ARBA00004496"/>
    </source>
</evidence>
<dbReference type="AlphaFoldDB" id="U7DB49"/>
<evidence type="ECO:0000256" key="3">
    <source>
        <dbReference type="ARBA" id="ARBA00022485"/>
    </source>
</evidence>
<keyword evidence="7 14" id="KW-0808">Transferase</keyword>
<evidence type="ECO:0000256" key="2">
    <source>
        <dbReference type="ARBA" id="ARBA00007544"/>
    </source>
</evidence>
<evidence type="ECO:0000256" key="5">
    <source>
        <dbReference type="ARBA" id="ARBA00022552"/>
    </source>
</evidence>
<keyword evidence="5 14" id="KW-0698">rRNA processing</keyword>
<feature type="binding site" evidence="14">
    <location>
        <position position="292"/>
    </location>
    <ligand>
        <name>S-adenosyl-L-methionine</name>
        <dbReference type="ChEBI" id="CHEBI:59789"/>
    </ligand>
</feature>
<keyword evidence="10 14" id="KW-0479">Metal-binding</keyword>
<dbReference type="HAMAP" id="MF_01849">
    <property type="entry name" value="RNA_methyltr_RlmN"/>
    <property type="match status" value="1"/>
</dbReference>
<evidence type="ECO:0000256" key="14">
    <source>
        <dbReference type="HAMAP-Rule" id="MF_01849"/>
    </source>
</evidence>
<organism evidence="16 17">
    <name type="scientific">Chitinivibrio alkaliphilus ACht1</name>
    <dbReference type="NCBI Taxonomy" id="1313304"/>
    <lineage>
        <taxon>Bacteria</taxon>
        <taxon>Pseudomonadati</taxon>
        <taxon>Fibrobacterota</taxon>
        <taxon>Chitinivibrionia</taxon>
        <taxon>Chitinivibrionales</taxon>
        <taxon>Chitinivibrionaceae</taxon>
        <taxon>Chitinivibrio</taxon>
    </lineage>
</organism>
<dbReference type="PANTHER" id="PTHR30544:SF5">
    <property type="entry name" value="RADICAL SAM CORE DOMAIN-CONTAINING PROTEIN"/>
    <property type="match status" value="1"/>
</dbReference>
<feature type="binding site" evidence="14">
    <location>
        <position position="117"/>
    </location>
    <ligand>
        <name>[4Fe-4S] cluster</name>
        <dbReference type="ChEBI" id="CHEBI:49883"/>
        <note>4Fe-4S-S-AdoMet</note>
    </ligand>
</feature>
<dbReference type="InterPro" id="IPR027492">
    <property type="entry name" value="RNA_MTrfase_RlmN"/>
</dbReference>
<sequence length="342" mass="37854">MNSLYGMTSDELQTCMEKHGFPRYRARQIYGWLYGHGVTSFEKMTNLPARIGEALAQNGYGPHLPAVVSVQSSEYDNSFKILLRGIDSSHTYEAVVLQKEERVTLCISSQIGCSLGCQFCKTGEMGFVRNLIPAEIIGQVVQANRILEDKKITNIVFMGMGEALLNYSSFVQTLALLKDPQGFGISSRRITVSTAGYVPGIQRLLRDAIAVELAVSLNATNDAERNILMPINKTYPLVELLEAAHTYAEFRNRPVTGEYVLLRGVNDSDRAAQMLAELVRPYSVKINLIPLNSDDEMQFRPPTEERILAFSRIVKAAGVPVTIRRSGGRDIDGACGQLAIKE</sequence>
<dbReference type="InterPro" id="IPR007197">
    <property type="entry name" value="rSAM"/>
</dbReference>
<dbReference type="CDD" id="cd01335">
    <property type="entry name" value="Radical_SAM"/>
    <property type="match status" value="1"/>
</dbReference>
<protein>
    <recommendedName>
        <fullName evidence="14">Probable dual-specificity RNA methyltransferase RlmN</fullName>
        <ecNumber evidence="14">2.1.1.192</ecNumber>
    </recommendedName>
    <alternativeName>
        <fullName evidence="14">23S rRNA (adenine(2503)-C(2))-methyltransferase</fullName>
    </alternativeName>
    <alternativeName>
        <fullName evidence="14">23S rRNA m2A2503 methyltransferase</fullName>
    </alternativeName>
    <alternativeName>
        <fullName evidence="14">Ribosomal RNA large subunit methyltransferase N</fullName>
    </alternativeName>
    <alternativeName>
        <fullName evidence="14">tRNA (adenine(37)-C(2))-methyltransferase</fullName>
    </alternativeName>
    <alternativeName>
        <fullName evidence="14">tRNA m2A37 methyltransferase</fullName>
    </alternativeName>
</protein>
<dbReference type="GO" id="GO:0002935">
    <property type="term" value="F:tRNA (adenine(37)-C2)-methyltransferase activity"/>
    <property type="evidence" value="ECO:0007669"/>
    <property type="project" value="UniProtKB-UniRule"/>
</dbReference>
<evidence type="ECO:0000313" key="16">
    <source>
        <dbReference type="EMBL" id="ERP31640.1"/>
    </source>
</evidence>
<comment type="function">
    <text evidence="14">Specifically methylates position 2 of adenine 2503 in 23S rRNA and position 2 of adenine 37 in tRNAs.</text>
</comment>
<comment type="similarity">
    <text evidence="2 14">Belongs to the radical SAM superfamily. RlmN family.</text>
</comment>
<feature type="active site" description="S-methylcysteine intermediate" evidence="14">
    <location>
        <position position="335"/>
    </location>
</feature>
<dbReference type="Proteomes" id="UP000017148">
    <property type="component" value="Unassembled WGS sequence"/>
</dbReference>
<keyword evidence="11 14" id="KW-0408">Iron</keyword>
<feature type="active site" description="Proton acceptor" evidence="14">
    <location>
        <position position="93"/>
    </location>
</feature>
<keyword evidence="3 14" id="KW-0004">4Fe-4S</keyword>
<comment type="miscellaneous">
    <text evidence="14">Reaction proceeds by a ping-pong mechanism involving intermediate methylation of a conserved cysteine residue.</text>
</comment>
<keyword evidence="9 14" id="KW-0819">tRNA processing</keyword>
<evidence type="ECO:0000256" key="4">
    <source>
        <dbReference type="ARBA" id="ARBA00022490"/>
    </source>
</evidence>
<keyword evidence="13 14" id="KW-1015">Disulfide bond</keyword>
<feature type="binding site" evidence="14">
    <location>
        <begin position="216"/>
        <end position="218"/>
    </location>
    <ligand>
        <name>S-adenosyl-L-methionine</name>
        <dbReference type="ChEBI" id="CHEBI:59789"/>
    </ligand>
</feature>
<reference evidence="16 17" key="1">
    <citation type="journal article" date="2013" name="Environ. Microbiol.">
        <title>Genome analysis of Chitinivibrio alkaliphilus gen. nov., sp. nov., a novel extremely haloalkaliphilic anaerobic chitinolytic bacterium from the candidate phylum Termite Group 3.</title>
        <authorList>
            <person name="Sorokin D.Y."/>
            <person name="Gumerov V.M."/>
            <person name="Rakitin A.L."/>
            <person name="Beletsky A.V."/>
            <person name="Damste J.S."/>
            <person name="Muyzer G."/>
            <person name="Mardanov A.V."/>
            <person name="Ravin N.V."/>
        </authorList>
    </citation>
    <scope>NUCLEOTIDE SEQUENCE [LARGE SCALE GENOMIC DNA]</scope>
    <source>
        <strain evidence="16 17">ACht1</strain>
    </source>
</reference>
<evidence type="ECO:0000256" key="6">
    <source>
        <dbReference type="ARBA" id="ARBA00022603"/>
    </source>
</evidence>
<dbReference type="GO" id="GO:0005737">
    <property type="term" value="C:cytoplasm"/>
    <property type="evidence" value="ECO:0007669"/>
    <property type="project" value="UniProtKB-SubCell"/>
</dbReference>
<dbReference type="RefSeq" id="WP_022636959.1">
    <property type="nucleotide sequence ID" value="NZ_ASJR01000011.1"/>
</dbReference>
<dbReference type="SUPFAM" id="SSF102114">
    <property type="entry name" value="Radical SAM enzymes"/>
    <property type="match status" value="1"/>
</dbReference>
<dbReference type="Gene3D" id="1.10.150.530">
    <property type="match status" value="1"/>
</dbReference>
<dbReference type="GO" id="GO:0019843">
    <property type="term" value="F:rRNA binding"/>
    <property type="evidence" value="ECO:0007669"/>
    <property type="project" value="UniProtKB-UniRule"/>
</dbReference>
<dbReference type="InterPro" id="IPR004383">
    <property type="entry name" value="rRNA_lsu_MTrfase_RlmN/Cfr"/>
</dbReference>
<comment type="caution">
    <text evidence="14">Lacks conserved residue(s) required for the propagation of feature annotation.</text>
</comment>
<evidence type="ECO:0000256" key="8">
    <source>
        <dbReference type="ARBA" id="ARBA00022691"/>
    </source>
</evidence>
<keyword evidence="12 14" id="KW-0411">Iron-sulfur</keyword>
<evidence type="ECO:0000256" key="9">
    <source>
        <dbReference type="ARBA" id="ARBA00022694"/>
    </source>
</evidence>
<comment type="catalytic activity">
    <reaction evidence="14">
        <text>adenosine(37) in tRNA + 2 reduced [2Fe-2S]-[ferredoxin] + 2 S-adenosyl-L-methionine = 2-methyladenosine(37) in tRNA + 5'-deoxyadenosine + L-methionine + 2 oxidized [2Fe-2S]-[ferredoxin] + S-adenosyl-L-homocysteine</text>
        <dbReference type="Rhea" id="RHEA:43332"/>
        <dbReference type="Rhea" id="RHEA-COMP:10000"/>
        <dbReference type="Rhea" id="RHEA-COMP:10001"/>
        <dbReference type="Rhea" id="RHEA-COMP:10162"/>
        <dbReference type="Rhea" id="RHEA-COMP:10485"/>
        <dbReference type="ChEBI" id="CHEBI:17319"/>
        <dbReference type="ChEBI" id="CHEBI:33737"/>
        <dbReference type="ChEBI" id="CHEBI:33738"/>
        <dbReference type="ChEBI" id="CHEBI:57844"/>
        <dbReference type="ChEBI" id="CHEBI:57856"/>
        <dbReference type="ChEBI" id="CHEBI:59789"/>
        <dbReference type="ChEBI" id="CHEBI:74411"/>
        <dbReference type="ChEBI" id="CHEBI:74497"/>
        <dbReference type="EC" id="2.1.1.192"/>
    </reaction>
</comment>
<keyword evidence="17" id="KW-1185">Reference proteome</keyword>
<accession>U7DB49</accession>
<dbReference type="Gene3D" id="3.20.20.70">
    <property type="entry name" value="Aldolase class I"/>
    <property type="match status" value="1"/>
</dbReference>
<dbReference type="Pfam" id="PF21016">
    <property type="entry name" value="RlmN_N"/>
    <property type="match status" value="1"/>
</dbReference>
<dbReference type="EC" id="2.1.1.192" evidence="14"/>
<dbReference type="PIRSF" id="PIRSF006004">
    <property type="entry name" value="CHP00048"/>
    <property type="match status" value="1"/>
</dbReference>
<feature type="domain" description="Radical SAM core" evidence="15">
    <location>
        <begin position="99"/>
        <end position="330"/>
    </location>
</feature>
<dbReference type="PROSITE" id="PS51918">
    <property type="entry name" value="RADICAL_SAM"/>
    <property type="match status" value="1"/>
</dbReference>
<dbReference type="eggNOG" id="COG0820">
    <property type="taxonomic scope" value="Bacteria"/>
</dbReference>
<keyword evidence="8 14" id="KW-0949">S-adenosyl-L-methionine</keyword>
<dbReference type="SFLD" id="SFLDG01062">
    <property type="entry name" value="methyltransferase_(Class_A)"/>
    <property type="match status" value="1"/>
</dbReference>
<dbReference type="PANTHER" id="PTHR30544">
    <property type="entry name" value="23S RRNA METHYLTRANSFERASE"/>
    <property type="match status" value="1"/>
</dbReference>
<dbReference type="GO" id="GO:0051539">
    <property type="term" value="F:4 iron, 4 sulfur cluster binding"/>
    <property type="evidence" value="ECO:0007669"/>
    <property type="project" value="UniProtKB-UniRule"/>
</dbReference>
<comment type="catalytic activity">
    <reaction evidence="14">
        <text>adenosine(2503) in 23S rRNA + 2 reduced [2Fe-2S]-[ferredoxin] + 2 S-adenosyl-L-methionine = 2-methyladenosine(2503) in 23S rRNA + 5'-deoxyadenosine + L-methionine + 2 oxidized [2Fe-2S]-[ferredoxin] + S-adenosyl-L-homocysteine</text>
        <dbReference type="Rhea" id="RHEA:42916"/>
        <dbReference type="Rhea" id="RHEA-COMP:10000"/>
        <dbReference type="Rhea" id="RHEA-COMP:10001"/>
        <dbReference type="Rhea" id="RHEA-COMP:10152"/>
        <dbReference type="Rhea" id="RHEA-COMP:10282"/>
        <dbReference type="ChEBI" id="CHEBI:17319"/>
        <dbReference type="ChEBI" id="CHEBI:33737"/>
        <dbReference type="ChEBI" id="CHEBI:33738"/>
        <dbReference type="ChEBI" id="CHEBI:57844"/>
        <dbReference type="ChEBI" id="CHEBI:57856"/>
        <dbReference type="ChEBI" id="CHEBI:59789"/>
        <dbReference type="ChEBI" id="CHEBI:74411"/>
        <dbReference type="ChEBI" id="CHEBI:74497"/>
        <dbReference type="EC" id="2.1.1.192"/>
    </reaction>
</comment>
<feature type="binding site" evidence="14">
    <location>
        <position position="113"/>
    </location>
    <ligand>
        <name>[4Fe-4S] cluster</name>
        <dbReference type="ChEBI" id="CHEBI:49883"/>
        <note>4Fe-4S-S-AdoMet</note>
    </ligand>
</feature>
<evidence type="ECO:0000256" key="12">
    <source>
        <dbReference type="ARBA" id="ARBA00023014"/>
    </source>
</evidence>
<dbReference type="GO" id="GO:0000049">
    <property type="term" value="F:tRNA binding"/>
    <property type="evidence" value="ECO:0007669"/>
    <property type="project" value="UniProtKB-UniRule"/>
</dbReference>
<evidence type="ECO:0000259" key="15">
    <source>
        <dbReference type="PROSITE" id="PS51918"/>
    </source>
</evidence>
<dbReference type="Pfam" id="PF04055">
    <property type="entry name" value="Radical_SAM"/>
    <property type="match status" value="1"/>
</dbReference>
<dbReference type="GO" id="GO:0070475">
    <property type="term" value="P:rRNA base methylation"/>
    <property type="evidence" value="ECO:0007669"/>
    <property type="project" value="UniProtKB-UniRule"/>
</dbReference>
<proteinExistence type="inferred from homology"/>
<dbReference type="FunFam" id="3.20.20.70:FF:000014">
    <property type="entry name" value="Probable dual-specificity RNA methyltransferase RlmN"/>
    <property type="match status" value="1"/>
</dbReference>